<keyword evidence="6 7" id="KW-0961">Cell wall biogenesis/degradation</keyword>
<evidence type="ECO:0000256" key="7">
    <source>
        <dbReference type="PROSITE-ProRule" id="PRU01373"/>
    </source>
</evidence>
<evidence type="ECO:0000313" key="10">
    <source>
        <dbReference type="Proteomes" id="UP001576726"/>
    </source>
</evidence>
<keyword evidence="3" id="KW-0808">Transferase</keyword>
<dbReference type="InterPro" id="IPR005490">
    <property type="entry name" value="LD_TPept_cat_dom"/>
</dbReference>
<reference evidence="9 10" key="1">
    <citation type="submission" date="2024-09" db="EMBL/GenBank/DDBJ databases">
        <authorList>
            <person name="Zhang Y."/>
        </authorList>
    </citation>
    <scope>NUCLEOTIDE SEQUENCE [LARGE SCALE GENOMIC DNA]</scope>
    <source>
        <strain evidence="9 10">SH314</strain>
    </source>
</reference>
<dbReference type="RefSeq" id="WP_374919436.1">
    <property type="nucleotide sequence ID" value="NZ_JBHFGJ010000005.1"/>
</dbReference>
<dbReference type="InterPro" id="IPR002477">
    <property type="entry name" value="Peptidoglycan-bd-like"/>
</dbReference>
<feature type="active site" description="Nucleophile" evidence="7">
    <location>
        <position position="481"/>
    </location>
</feature>
<dbReference type="PROSITE" id="PS52029">
    <property type="entry name" value="LD_TPASE"/>
    <property type="match status" value="1"/>
</dbReference>
<evidence type="ECO:0000313" key="9">
    <source>
        <dbReference type="EMBL" id="MFB2653643.1"/>
    </source>
</evidence>
<feature type="active site" description="Proton donor/acceptor" evidence="7">
    <location>
        <position position="462"/>
    </location>
</feature>
<evidence type="ECO:0000256" key="5">
    <source>
        <dbReference type="ARBA" id="ARBA00022984"/>
    </source>
</evidence>
<name>A0ABV4VWX6_9GAMM</name>
<evidence type="ECO:0000259" key="8">
    <source>
        <dbReference type="PROSITE" id="PS52029"/>
    </source>
</evidence>
<organism evidence="9 10">
    <name type="scientific">Shewanella seohaensis</name>
    <dbReference type="NCBI Taxonomy" id="755175"/>
    <lineage>
        <taxon>Bacteria</taxon>
        <taxon>Pseudomonadati</taxon>
        <taxon>Pseudomonadota</taxon>
        <taxon>Gammaproteobacteria</taxon>
        <taxon>Alteromonadales</taxon>
        <taxon>Shewanellaceae</taxon>
        <taxon>Shewanella</taxon>
    </lineage>
</organism>
<dbReference type="InterPro" id="IPR036365">
    <property type="entry name" value="PGBD-like_sf"/>
</dbReference>
<dbReference type="Proteomes" id="UP001576726">
    <property type="component" value="Unassembled WGS sequence"/>
</dbReference>
<dbReference type="InterPro" id="IPR036366">
    <property type="entry name" value="PGBDSf"/>
</dbReference>
<dbReference type="Pfam" id="PF01471">
    <property type="entry name" value="PG_binding_1"/>
    <property type="match status" value="1"/>
</dbReference>
<dbReference type="PANTHER" id="PTHR41533">
    <property type="entry name" value="L,D-TRANSPEPTIDASE HI_1667-RELATED"/>
    <property type="match status" value="1"/>
</dbReference>
<evidence type="ECO:0000256" key="4">
    <source>
        <dbReference type="ARBA" id="ARBA00022960"/>
    </source>
</evidence>
<comment type="pathway">
    <text evidence="1 7">Cell wall biogenesis; peptidoglycan biosynthesis.</text>
</comment>
<keyword evidence="5 7" id="KW-0573">Peptidoglycan synthesis</keyword>
<accession>A0ABV4VWX6</accession>
<proteinExistence type="inferred from homology"/>
<dbReference type="SUPFAM" id="SSF47090">
    <property type="entry name" value="PGBD-like"/>
    <property type="match status" value="1"/>
</dbReference>
<dbReference type="EMBL" id="JBHFGJ010000005">
    <property type="protein sequence ID" value="MFB2653643.1"/>
    <property type="molecule type" value="Genomic_DNA"/>
</dbReference>
<keyword evidence="4 7" id="KW-0133">Cell shape</keyword>
<dbReference type="InterPro" id="IPR038063">
    <property type="entry name" value="Transpep_catalytic_dom"/>
</dbReference>
<protein>
    <submittedName>
        <fullName evidence="9">Murein L,D-transpeptidase</fullName>
    </submittedName>
</protein>
<dbReference type="Pfam" id="PF03734">
    <property type="entry name" value="YkuD"/>
    <property type="match status" value="1"/>
</dbReference>
<dbReference type="PANTHER" id="PTHR41533:SF1">
    <property type="entry name" value="L,D-TRANSPEPTIDASE YCBB-RELATED"/>
    <property type="match status" value="1"/>
</dbReference>
<evidence type="ECO:0000256" key="2">
    <source>
        <dbReference type="ARBA" id="ARBA00005992"/>
    </source>
</evidence>
<comment type="caution">
    <text evidence="9">The sequence shown here is derived from an EMBL/GenBank/DDBJ whole genome shotgun (WGS) entry which is preliminary data.</text>
</comment>
<keyword evidence="10" id="KW-1185">Reference proteome</keyword>
<dbReference type="CDD" id="cd16913">
    <property type="entry name" value="YkuD_like"/>
    <property type="match status" value="1"/>
</dbReference>
<gene>
    <name evidence="9" type="ORF">ACE02L_12955</name>
</gene>
<dbReference type="InterPro" id="IPR052905">
    <property type="entry name" value="LD-transpeptidase_YkuD-like"/>
</dbReference>
<comment type="similarity">
    <text evidence="2">Belongs to the YkuD family.</text>
</comment>
<evidence type="ECO:0000256" key="1">
    <source>
        <dbReference type="ARBA" id="ARBA00004752"/>
    </source>
</evidence>
<evidence type="ECO:0000256" key="6">
    <source>
        <dbReference type="ARBA" id="ARBA00023316"/>
    </source>
</evidence>
<dbReference type="Gene3D" id="2.40.440.10">
    <property type="entry name" value="L,D-transpeptidase catalytic domain-like"/>
    <property type="match status" value="1"/>
</dbReference>
<feature type="domain" description="L,D-TPase catalytic" evidence="8">
    <location>
        <begin position="330"/>
        <end position="507"/>
    </location>
</feature>
<dbReference type="Gene3D" id="1.10.101.10">
    <property type="entry name" value="PGBD-like superfamily/PGBD"/>
    <property type="match status" value="1"/>
</dbReference>
<dbReference type="SUPFAM" id="SSF141523">
    <property type="entry name" value="L,D-transpeptidase catalytic domain-like"/>
    <property type="match status" value="1"/>
</dbReference>
<sequence>MMPVSRLTLNPNTSNRSFSSLKRWPLGALLMGLSLAVIGSYAAEPFVTAPLSVEAETVELPALTPSAEVADPDTAVEQILGQTLLLSLADVSPVFSANYQQLIQWHHRELNNEEQSKLRQMQLQLDNYWQYLDAQAECTTPCSSAALIPKETYFRSVVLKLKQLMALAESSSWETLILEDKLSPGQESRLIAPIALRLFLLGFLAEMPSTASESVADNVLAPVSELGSKPVIKSDIDPNIESDRISPNATTYAGTVARTEQAATDNNSMPYDDELVRAIKNFQTQHGLQADGVIGKQTLYWLNQSPYARAKLLAKNTLRQQLFTRTLPASYLMINIPAFELQFVEAGKVILNSKVIVGKASRPTPLLSSHISSVVLNPQWRVPRTIVRRDIMPHIRQDGHYLQDRGFDVYDYDGARVEHSPQEWQELASSHFPYRLVQRPGAKNALGRYKFHFDNSFSVYLHGTSEPSLFKKTDRALSSGCIRVEKVEELARWFQTHLVKDTRLWDKLTPNTTQSQWFALSGTMPVYTVYWTAWLDDAGQIQYRNDIYHLEVEFTQAVPASIFYIL</sequence>
<evidence type="ECO:0000256" key="3">
    <source>
        <dbReference type="ARBA" id="ARBA00022679"/>
    </source>
</evidence>